<keyword evidence="6 11" id="KW-0479">Metal-binding</keyword>
<evidence type="ECO:0000256" key="10">
    <source>
        <dbReference type="ARBA" id="ARBA00023136"/>
    </source>
</evidence>
<evidence type="ECO:0000256" key="4">
    <source>
        <dbReference type="ARBA" id="ARBA00022617"/>
    </source>
</evidence>
<evidence type="ECO:0000313" key="14">
    <source>
        <dbReference type="Proteomes" id="UP000612855"/>
    </source>
</evidence>
<dbReference type="SUPFAM" id="SSF46626">
    <property type="entry name" value="Cytochrome c"/>
    <property type="match status" value="1"/>
</dbReference>
<evidence type="ECO:0000259" key="12">
    <source>
        <dbReference type="PROSITE" id="PS51007"/>
    </source>
</evidence>
<evidence type="ECO:0000256" key="7">
    <source>
        <dbReference type="ARBA" id="ARBA00022982"/>
    </source>
</evidence>
<keyword evidence="9 11" id="KW-0408">Iron</keyword>
<dbReference type="RefSeq" id="WP_188478842.1">
    <property type="nucleotide sequence ID" value="NZ_BMFJ01000002.1"/>
</dbReference>
<proteinExistence type="predicted"/>
<accession>A0A917EGY8</accession>
<dbReference type="PROSITE" id="PS51007">
    <property type="entry name" value="CYTC"/>
    <property type="match status" value="1"/>
</dbReference>
<comment type="subcellular location">
    <subcellularLocation>
        <location evidence="1">Cell membrane</location>
        <topology evidence="1">Single-pass membrane protein</topology>
    </subcellularLocation>
</comment>
<keyword evidence="2" id="KW-0813">Transport</keyword>
<keyword evidence="8" id="KW-1133">Transmembrane helix</keyword>
<evidence type="ECO:0000313" key="13">
    <source>
        <dbReference type="EMBL" id="GGE42267.1"/>
    </source>
</evidence>
<evidence type="ECO:0000256" key="5">
    <source>
        <dbReference type="ARBA" id="ARBA00022692"/>
    </source>
</evidence>
<gene>
    <name evidence="13" type="ORF">GCM10011360_32110</name>
</gene>
<evidence type="ECO:0000256" key="1">
    <source>
        <dbReference type="ARBA" id="ARBA00004162"/>
    </source>
</evidence>
<keyword evidence="10" id="KW-0472">Membrane</keyword>
<dbReference type="GO" id="GO:0020037">
    <property type="term" value="F:heme binding"/>
    <property type="evidence" value="ECO:0007669"/>
    <property type="project" value="InterPro"/>
</dbReference>
<feature type="domain" description="Cytochrome c" evidence="12">
    <location>
        <begin position="74"/>
        <end position="172"/>
    </location>
</feature>
<dbReference type="PANTHER" id="PTHR11961">
    <property type="entry name" value="CYTOCHROME C"/>
    <property type="match status" value="1"/>
</dbReference>
<dbReference type="PRINTS" id="PR00604">
    <property type="entry name" value="CYTCHRMECIAB"/>
</dbReference>
<dbReference type="GO" id="GO:0009055">
    <property type="term" value="F:electron transfer activity"/>
    <property type="evidence" value="ECO:0007669"/>
    <property type="project" value="InterPro"/>
</dbReference>
<keyword evidence="3" id="KW-1003">Cell membrane</keyword>
<keyword evidence="7" id="KW-0249">Electron transport</keyword>
<dbReference type="GO" id="GO:0005886">
    <property type="term" value="C:plasma membrane"/>
    <property type="evidence" value="ECO:0007669"/>
    <property type="project" value="UniProtKB-SubCell"/>
</dbReference>
<dbReference type="EMBL" id="BMFJ01000002">
    <property type="protein sequence ID" value="GGE42267.1"/>
    <property type="molecule type" value="Genomic_DNA"/>
</dbReference>
<dbReference type="Proteomes" id="UP000612855">
    <property type="component" value="Unassembled WGS sequence"/>
</dbReference>
<dbReference type="GO" id="GO:0046872">
    <property type="term" value="F:metal ion binding"/>
    <property type="evidence" value="ECO:0007669"/>
    <property type="project" value="UniProtKB-KW"/>
</dbReference>
<reference evidence="14" key="1">
    <citation type="journal article" date="2019" name="Int. J. Syst. Evol. Microbiol.">
        <title>The Global Catalogue of Microorganisms (GCM) 10K type strain sequencing project: providing services to taxonomists for standard genome sequencing and annotation.</title>
        <authorList>
            <consortium name="The Broad Institute Genomics Platform"/>
            <consortium name="The Broad Institute Genome Sequencing Center for Infectious Disease"/>
            <person name="Wu L."/>
            <person name="Ma J."/>
        </authorList>
    </citation>
    <scope>NUCLEOTIDE SEQUENCE [LARGE SCALE GENOMIC DNA]</scope>
    <source>
        <strain evidence="14">CGMCC 1.12664</strain>
    </source>
</reference>
<name>A0A917EGY8_9RHOB</name>
<dbReference type="InterPro" id="IPR009056">
    <property type="entry name" value="Cyt_c-like_dom"/>
</dbReference>
<dbReference type="InterPro" id="IPR036909">
    <property type="entry name" value="Cyt_c-like_dom_sf"/>
</dbReference>
<dbReference type="InterPro" id="IPR002327">
    <property type="entry name" value="Cyt_c_1A/1B"/>
</dbReference>
<evidence type="ECO:0000256" key="2">
    <source>
        <dbReference type="ARBA" id="ARBA00022448"/>
    </source>
</evidence>
<protein>
    <submittedName>
        <fullName evidence="13">Cytochrome c</fullName>
    </submittedName>
</protein>
<evidence type="ECO:0000256" key="9">
    <source>
        <dbReference type="ARBA" id="ARBA00023004"/>
    </source>
</evidence>
<keyword evidence="5" id="KW-0812">Transmembrane</keyword>
<dbReference type="AlphaFoldDB" id="A0A917EGY8"/>
<comment type="caution">
    <text evidence="13">The sequence shown here is derived from an EMBL/GenBank/DDBJ whole genome shotgun (WGS) entry which is preliminary data.</text>
</comment>
<evidence type="ECO:0000256" key="3">
    <source>
        <dbReference type="ARBA" id="ARBA00022475"/>
    </source>
</evidence>
<dbReference type="Gene3D" id="1.10.760.10">
    <property type="entry name" value="Cytochrome c-like domain"/>
    <property type="match status" value="1"/>
</dbReference>
<dbReference type="FunFam" id="1.10.760.10:FF:000026">
    <property type="entry name" value="Cytochrome C, membrane-bound"/>
    <property type="match status" value="1"/>
</dbReference>
<dbReference type="Pfam" id="PF00034">
    <property type="entry name" value="Cytochrom_C"/>
    <property type="match status" value="1"/>
</dbReference>
<sequence length="173" mass="17878">MFDTMTLTKVGGAICGALLVFLLGNWAAELLYSTEAGGHGEEHAQAYVIEVEDAGDAGAAEEEGPDFATLLASADVDAGAKVFGKCKACHKIDGSNATGPHLDGVVGRAVDAVDGFAYSGALEEHFDTWSPENLNVFLENPKGAAPGTKMSFAGLKKAQERADLVAYLQSLGG</sequence>
<evidence type="ECO:0000256" key="6">
    <source>
        <dbReference type="ARBA" id="ARBA00022723"/>
    </source>
</evidence>
<organism evidence="13 14">
    <name type="scientific">Primorskyibacter flagellatus</name>
    <dbReference type="NCBI Taxonomy" id="1387277"/>
    <lineage>
        <taxon>Bacteria</taxon>
        <taxon>Pseudomonadati</taxon>
        <taxon>Pseudomonadota</taxon>
        <taxon>Alphaproteobacteria</taxon>
        <taxon>Rhodobacterales</taxon>
        <taxon>Roseobacteraceae</taxon>
        <taxon>Primorskyibacter</taxon>
    </lineage>
</organism>
<keyword evidence="4 11" id="KW-0349">Heme</keyword>
<evidence type="ECO:0000256" key="8">
    <source>
        <dbReference type="ARBA" id="ARBA00022989"/>
    </source>
</evidence>
<keyword evidence="14" id="KW-1185">Reference proteome</keyword>
<evidence type="ECO:0000256" key="11">
    <source>
        <dbReference type="PROSITE-ProRule" id="PRU00433"/>
    </source>
</evidence>